<keyword evidence="5" id="KW-0676">Redox-active center</keyword>
<evidence type="ECO:0000256" key="4">
    <source>
        <dbReference type="ARBA" id="ARBA00023157"/>
    </source>
</evidence>
<sequence length="209" mass="24140">MRTKWLILILSLLVGAQTAAQEIESGVNYHRLNTAQPVHTGDNIEVLELFWYRCPHCYHLEPYLKQWLKNKPEFVEFVRMPAILNRTWSFDARVYYTLVALDLVDKLHEPYFDAIHKERKRIVNVEQFANWAAEHGVDRNSVLDTFTSFGVDSMVSHALDMTPRYETDGVPTIIIDGKYRSKVSLAGGHNELIDLINHLATVASDERQQ</sequence>
<evidence type="ECO:0000256" key="2">
    <source>
        <dbReference type="ARBA" id="ARBA00013831"/>
    </source>
</evidence>
<proteinExistence type="inferred from homology"/>
<evidence type="ECO:0000256" key="5">
    <source>
        <dbReference type="ARBA" id="ARBA00023284"/>
    </source>
</evidence>
<dbReference type="SUPFAM" id="SSF52833">
    <property type="entry name" value="Thioredoxin-like"/>
    <property type="match status" value="1"/>
</dbReference>
<dbReference type="Gene3D" id="3.40.30.10">
    <property type="entry name" value="Glutaredoxin"/>
    <property type="match status" value="1"/>
</dbReference>
<dbReference type="PANTHER" id="PTHR35891">
    <property type="entry name" value="THIOL:DISULFIDE INTERCHANGE PROTEIN DSBA"/>
    <property type="match status" value="1"/>
</dbReference>
<keyword evidence="3" id="KW-0732">Signal</keyword>
<evidence type="ECO:0000256" key="3">
    <source>
        <dbReference type="ARBA" id="ARBA00022729"/>
    </source>
</evidence>
<accession>A0A160TTZ6</accession>
<evidence type="ECO:0000256" key="1">
    <source>
        <dbReference type="ARBA" id="ARBA00005791"/>
    </source>
</evidence>
<reference evidence="7" key="1">
    <citation type="submission" date="2015-10" db="EMBL/GenBank/DDBJ databases">
        <authorList>
            <person name="Gilbert D.G."/>
        </authorList>
    </citation>
    <scope>NUCLEOTIDE SEQUENCE</scope>
</reference>
<dbReference type="InterPro" id="IPR023205">
    <property type="entry name" value="DsbA/DsbL"/>
</dbReference>
<dbReference type="Pfam" id="PF01323">
    <property type="entry name" value="DSBA"/>
    <property type="match status" value="1"/>
</dbReference>
<evidence type="ECO:0000259" key="6">
    <source>
        <dbReference type="Pfam" id="PF01323"/>
    </source>
</evidence>
<feature type="domain" description="DSBA-like thioredoxin" evidence="6">
    <location>
        <begin position="48"/>
        <end position="178"/>
    </location>
</feature>
<dbReference type="InterPro" id="IPR001853">
    <property type="entry name" value="DSBA-like_thioredoxin_dom"/>
</dbReference>
<dbReference type="PANTHER" id="PTHR35891:SF3">
    <property type="entry name" value="THIOL:DISULFIDE INTERCHANGE PROTEIN DSBL"/>
    <property type="match status" value="1"/>
</dbReference>
<dbReference type="EMBL" id="CZRL01000106">
    <property type="protein sequence ID" value="CUS54810.1"/>
    <property type="molecule type" value="Genomic_DNA"/>
</dbReference>
<comment type="similarity">
    <text evidence="1">Belongs to the thioredoxin family. DsbA subfamily.</text>
</comment>
<dbReference type="GO" id="GO:0016491">
    <property type="term" value="F:oxidoreductase activity"/>
    <property type="evidence" value="ECO:0007669"/>
    <property type="project" value="InterPro"/>
</dbReference>
<dbReference type="PIRSF" id="PIRSF001488">
    <property type="entry name" value="Tdi_protein"/>
    <property type="match status" value="1"/>
</dbReference>
<dbReference type="InterPro" id="IPR050824">
    <property type="entry name" value="Thiol_disulfide_DsbA"/>
</dbReference>
<dbReference type="AlphaFoldDB" id="A0A160TTZ6"/>
<dbReference type="InterPro" id="IPR036249">
    <property type="entry name" value="Thioredoxin-like_sf"/>
</dbReference>
<keyword evidence="4" id="KW-1015">Disulfide bond</keyword>
<gene>
    <name evidence="7" type="ORF">MGWOODY_XGa1800</name>
</gene>
<evidence type="ECO:0000313" key="7">
    <source>
        <dbReference type="EMBL" id="CUS54810.1"/>
    </source>
</evidence>
<dbReference type="CDD" id="cd03019">
    <property type="entry name" value="DsbA_DsbA"/>
    <property type="match status" value="1"/>
</dbReference>
<name>A0A160TTZ6_9ZZZZ</name>
<organism evidence="7">
    <name type="scientific">hydrothermal vent metagenome</name>
    <dbReference type="NCBI Taxonomy" id="652676"/>
    <lineage>
        <taxon>unclassified sequences</taxon>
        <taxon>metagenomes</taxon>
        <taxon>ecological metagenomes</taxon>
    </lineage>
</organism>
<protein>
    <recommendedName>
        <fullName evidence="2">Thiol:disulfide interchange protein DsbA</fullName>
    </recommendedName>
</protein>